<gene>
    <name evidence="4" type="ORF">FY004_08625</name>
</gene>
<proteinExistence type="predicted"/>
<feature type="domain" description="Phosphatidic acid phosphatase type 2/haloperoxidase" evidence="3">
    <location>
        <begin position="108"/>
        <end position="222"/>
    </location>
</feature>
<sequence>MTDIDRPSRQPGQARRAVTAWLAEPAGKAALLLATGAVLTITLVVAGVHPVLRMDQAVAQRLHAAALQYPGLTHTSRIVTDWVVDPWTMRLLLAAAVVWLWHRRQRLLALWVACASAAEWALRSVLRWAIGRDRPEWDRPVDSADFAAMPSGHAMTAAATCVLLLWLARIAQLPTALVRIGVTTAAVIVVAACLTRVFLGVHWLTDTLAGALLGAAMAAGATATWHAAGPSHAARAKSSLPADDPSRSLPQQPSGRRRKTPPETDI</sequence>
<dbReference type="Pfam" id="PF01569">
    <property type="entry name" value="PAP2"/>
    <property type="match status" value="1"/>
</dbReference>
<evidence type="ECO:0000256" key="1">
    <source>
        <dbReference type="SAM" id="MobiDB-lite"/>
    </source>
</evidence>
<feature type="transmembrane region" description="Helical" evidence="2">
    <location>
        <begin position="180"/>
        <end position="201"/>
    </location>
</feature>
<dbReference type="CDD" id="cd03392">
    <property type="entry name" value="PAP2_like_2"/>
    <property type="match status" value="1"/>
</dbReference>
<protein>
    <submittedName>
        <fullName evidence="4">Phosphatase PAP2 family protein</fullName>
    </submittedName>
</protein>
<dbReference type="PANTHER" id="PTHR14969">
    <property type="entry name" value="SPHINGOSINE-1-PHOSPHATE PHOSPHOHYDROLASE"/>
    <property type="match status" value="1"/>
</dbReference>
<dbReference type="InterPro" id="IPR036938">
    <property type="entry name" value="PAP2/HPO_sf"/>
</dbReference>
<keyword evidence="2" id="KW-0472">Membrane</keyword>
<reference evidence="4 5" key="1">
    <citation type="submission" date="2019-08" db="EMBL/GenBank/DDBJ databases">
        <title>Draft genome for granaticin producer strain Streptomyces parvus C05.</title>
        <authorList>
            <person name="Gonzalez-Pimentel J.L."/>
        </authorList>
    </citation>
    <scope>NUCLEOTIDE SEQUENCE [LARGE SCALE GENOMIC DNA]</scope>
    <source>
        <strain evidence="4 5">C05</strain>
    </source>
</reference>
<feature type="region of interest" description="Disordered" evidence="1">
    <location>
        <begin position="229"/>
        <end position="266"/>
    </location>
</feature>
<dbReference type="SUPFAM" id="SSF48317">
    <property type="entry name" value="Acid phosphatase/Vanadium-dependent haloperoxidase"/>
    <property type="match status" value="1"/>
</dbReference>
<dbReference type="RefSeq" id="WP_148902004.1">
    <property type="nucleotide sequence ID" value="NZ_VSZQ01000034.1"/>
</dbReference>
<evidence type="ECO:0000313" key="4">
    <source>
        <dbReference type="EMBL" id="TYR64958.1"/>
    </source>
</evidence>
<feature type="transmembrane region" description="Helical" evidence="2">
    <location>
        <begin position="30"/>
        <end position="52"/>
    </location>
</feature>
<evidence type="ECO:0000313" key="5">
    <source>
        <dbReference type="Proteomes" id="UP000323242"/>
    </source>
</evidence>
<evidence type="ECO:0000259" key="3">
    <source>
        <dbReference type="SMART" id="SM00014"/>
    </source>
</evidence>
<organism evidence="4 5">
    <name type="scientific">Streptomyces parvus</name>
    <dbReference type="NCBI Taxonomy" id="66428"/>
    <lineage>
        <taxon>Bacteria</taxon>
        <taxon>Bacillati</taxon>
        <taxon>Actinomycetota</taxon>
        <taxon>Actinomycetes</taxon>
        <taxon>Kitasatosporales</taxon>
        <taxon>Streptomycetaceae</taxon>
        <taxon>Streptomyces</taxon>
    </lineage>
</organism>
<dbReference type="Proteomes" id="UP000323242">
    <property type="component" value="Unassembled WGS sequence"/>
</dbReference>
<name>A0A5D4JII2_9ACTN</name>
<evidence type="ECO:0000256" key="2">
    <source>
        <dbReference type="SAM" id="Phobius"/>
    </source>
</evidence>
<accession>A0A5D4JII2</accession>
<dbReference type="Gene3D" id="1.20.144.10">
    <property type="entry name" value="Phosphatidic acid phosphatase type 2/haloperoxidase"/>
    <property type="match status" value="1"/>
</dbReference>
<feature type="transmembrane region" description="Helical" evidence="2">
    <location>
        <begin position="108"/>
        <end position="126"/>
    </location>
</feature>
<keyword evidence="2" id="KW-1133">Transmembrane helix</keyword>
<feature type="transmembrane region" description="Helical" evidence="2">
    <location>
        <begin position="207"/>
        <end position="228"/>
    </location>
</feature>
<dbReference type="AlphaFoldDB" id="A0A5D4JII2"/>
<feature type="transmembrane region" description="Helical" evidence="2">
    <location>
        <begin position="82"/>
        <end position="101"/>
    </location>
</feature>
<dbReference type="SMART" id="SM00014">
    <property type="entry name" value="acidPPc"/>
    <property type="match status" value="1"/>
</dbReference>
<keyword evidence="2" id="KW-0812">Transmembrane</keyword>
<dbReference type="EMBL" id="VSZQ01000034">
    <property type="protein sequence ID" value="TYR64958.1"/>
    <property type="molecule type" value="Genomic_DNA"/>
</dbReference>
<dbReference type="InterPro" id="IPR000326">
    <property type="entry name" value="PAP2/HPO"/>
</dbReference>
<comment type="caution">
    <text evidence="4">The sequence shown here is derived from an EMBL/GenBank/DDBJ whole genome shotgun (WGS) entry which is preliminary data.</text>
</comment>
<dbReference type="PANTHER" id="PTHR14969:SF13">
    <property type="entry name" value="AT30094P"/>
    <property type="match status" value="1"/>
</dbReference>
<keyword evidence="5" id="KW-1185">Reference proteome</keyword>
<feature type="transmembrane region" description="Helical" evidence="2">
    <location>
        <begin position="146"/>
        <end position="168"/>
    </location>
</feature>